<keyword evidence="3" id="KW-1185">Reference proteome</keyword>
<evidence type="ECO:0000313" key="3">
    <source>
        <dbReference type="Proteomes" id="UP000662678"/>
    </source>
</evidence>
<feature type="region of interest" description="Disordered" evidence="1">
    <location>
        <begin position="38"/>
        <end position="77"/>
    </location>
</feature>
<evidence type="ECO:0000256" key="1">
    <source>
        <dbReference type="SAM" id="MobiDB-lite"/>
    </source>
</evidence>
<sequence>MQDQQHDNHDQDGEDMASWLDEAAEIVDELNEDADYPASYALDDPLGSTTSHAHIKSGNAFKPEQRNRRQVTHGGKRVPIELTPSEWDAVEMFAAEDGISVGNWLRLRLVESDATKITPAMLIRHILADRLMAAIGRRAELTPATGFEQANTPNDEDFADMVAAAQINGTVDLIGCTVMTGVNESGCVAFYIRNGWRDGLHMTISTPLTPAEWQERMGTDAL</sequence>
<reference evidence="3" key="1">
    <citation type="journal article" date="2019" name="Int. J. Syst. Evol. Microbiol.">
        <title>The Global Catalogue of Microorganisms (GCM) 10K type strain sequencing project: providing services to taxonomists for standard genome sequencing and annotation.</title>
        <authorList>
            <consortium name="The Broad Institute Genomics Platform"/>
            <consortium name="The Broad Institute Genome Sequencing Center for Infectious Disease"/>
            <person name="Wu L."/>
            <person name="Ma J."/>
        </authorList>
    </citation>
    <scope>NUCLEOTIDE SEQUENCE [LARGE SCALE GENOMIC DNA]</scope>
    <source>
        <strain evidence="3">KCTC 23713</strain>
    </source>
</reference>
<proteinExistence type="predicted"/>
<gene>
    <name evidence="2" type="ORF">GCM10011419_16970</name>
</gene>
<organism evidence="2 3">
    <name type="scientific">Vogesella fluminis</name>
    <dbReference type="NCBI Taxonomy" id="1069161"/>
    <lineage>
        <taxon>Bacteria</taxon>
        <taxon>Pseudomonadati</taxon>
        <taxon>Pseudomonadota</taxon>
        <taxon>Betaproteobacteria</taxon>
        <taxon>Neisseriales</taxon>
        <taxon>Chromobacteriaceae</taxon>
        <taxon>Vogesella</taxon>
    </lineage>
</organism>
<feature type="compositionally biased region" description="Basic and acidic residues" evidence="1">
    <location>
        <begin position="1"/>
        <end position="11"/>
    </location>
</feature>
<evidence type="ECO:0000313" key="2">
    <source>
        <dbReference type="EMBL" id="GHD76933.1"/>
    </source>
</evidence>
<accession>A0ABQ3HCR3</accession>
<name>A0ABQ3HCR3_9NEIS</name>
<protein>
    <submittedName>
        <fullName evidence="2">Uncharacterized protein</fullName>
    </submittedName>
</protein>
<dbReference type="Proteomes" id="UP000662678">
    <property type="component" value="Unassembled WGS sequence"/>
</dbReference>
<dbReference type="EMBL" id="BMYP01000018">
    <property type="protein sequence ID" value="GHD76933.1"/>
    <property type="molecule type" value="Genomic_DNA"/>
</dbReference>
<comment type="caution">
    <text evidence="2">The sequence shown here is derived from an EMBL/GenBank/DDBJ whole genome shotgun (WGS) entry which is preliminary data.</text>
</comment>
<feature type="region of interest" description="Disordered" evidence="1">
    <location>
        <begin position="1"/>
        <end position="24"/>
    </location>
</feature>
<dbReference type="RefSeq" id="WP_189353215.1">
    <property type="nucleotide sequence ID" value="NZ_BMYP01000018.1"/>
</dbReference>